<accession>S3CPS8</accession>
<sequence>MATQNESLIVPSWINGKEEISSSTYPITSPSTNKVVWHSSLTTPTTILPVIESSQSAFLTWSLTKPTYRRDILLKAASILEERTEEYAPYMGTEMGAEVGISHFFAMPLAIQMLKDIAGRITSICGSVPACAAEGMSAMVWKEPYGVALGIVPWNAPFVFGVRSAATAIATGNTCILKASEVTPRSYWAIGKAFHDAGLPAGVLNIISCPATDAAAVTKVLIEHPDVKHVDFTGSAKVGRLISKACGENLKPCVMELGGKNSAIVLQDANIETAVAECIAGSFANSGQICMSTDLIILHASIATSFLETLKTALSNSSSANVPTLVSVSSKERAQKLVKDALSNDGQLFFGAQPESGPPGASFVPSILGNVGKNAQFWKEESFAPMAGYVIVESEEEAIAIANKSEYGLSAAIFTEDLRRAFAIAKKIHSGAVHINTMTVLDDPVLPFGGVKASGWGRFNSEEGMNQFLVTKTVTWKD</sequence>
<dbReference type="Gene3D" id="3.40.309.10">
    <property type="entry name" value="Aldehyde Dehydrogenase, Chain A, domain 2"/>
    <property type="match status" value="1"/>
</dbReference>
<reference evidence="3 4" key="1">
    <citation type="journal article" date="2013" name="BMC Genomics">
        <title>Genomics-driven discovery of the pneumocandin biosynthetic gene cluster in the fungus Glarea lozoyensis.</title>
        <authorList>
            <person name="Chen L."/>
            <person name="Yue Q."/>
            <person name="Zhang X."/>
            <person name="Xiang M."/>
            <person name="Wang C."/>
            <person name="Li S."/>
            <person name="Che Y."/>
            <person name="Ortiz-Lopez F.J."/>
            <person name="Bills G.F."/>
            <person name="Liu X."/>
            <person name="An Z."/>
        </authorList>
    </citation>
    <scope>NUCLEOTIDE SEQUENCE [LARGE SCALE GENOMIC DNA]</scope>
    <source>
        <strain evidence="4">ATCC 20868 / MF5171</strain>
    </source>
</reference>
<dbReference type="HOGENOM" id="CLU_005391_1_0_1"/>
<dbReference type="PANTHER" id="PTHR43353:SF2">
    <property type="entry name" value="ALDEHYDE DEHYDROGENASE FAMILY PROTEIN (AFU_ORTHOLOGUE AFUA_8G05520)"/>
    <property type="match status" value="1"/>
</dbReference>
<keyword evidence="1" id="KW-0560">Oxidoreductase</keyword>
<dbReference type="OrthoDB" id="310895at2759"/>
<dbReference type="Gene3D" id="3.40.605.10">
    <property type="entry name" value="Aldehyde Dehydrogenase, Chain A, domain 1"/>
    <property type="match status" value="1"/>
</dbReference>
<dbReference type="InterPro" id="IPR050740">
    <property type="entry name" value="Aldehyde_DH_Superfamily"/>
</dbReference>
<dbReference type="OMA" id="ELSPCSY"/>
<proteinExistence type="predicted"/>
<dbReference type="EMBL" id="KE145369">
    <property type="protein sequence ID" value="EPE27695.1"/>
    <property type="molecule type" value="Genomic_DNA"/>
</dbReference>
<evidence type="ECO:0000259" key="2">
    <source>
        <dbReference type="Pfam" id="PF00171"/>
    </source>
</evidence>
<dbReference type="STRING" id="1116229.S3CPS8"/>
<feature type="domain" description="Aldehyde dehydrogenase" evidence="2">
    <location>
        <begin position="22"/>
        <end position="474"/>
    </location>
</feature>
<gene>
    <name evidence="3" type="ORF">GLAREA_04486</name>
</gene>
<dbReference type="GO" id="GO:0009450">
    <property type="term" value="P:gamma-aminobutyric acid catabolic process"/>
    <property type="evidence" value="ECO:0007669"/>
    <property type="project" value="TreeGrafter"/>
</dbReference>
<dbReference type="GeneID" id="19463541"/>
<dbReference type="GO" id="GO:0004777">
    <property type="term" value="F:succinate-semialdehyde dehydrogenase (NAD+) activity"/>
    <property type="evidence" value="ECO:0007669"/>
    <property type="project" value="TreeGrafter"/>
</dbReference>
<dbReference type="InterPro" id="IPR016163">
    <property type="entry name" value="Ald_DH_C"/>
</dbReference>
<organism evidence="3 4">
    <name type="scientific">Glarea lozoyensis (strain ATCC 20868 / MF5171)</name>
    <dbReference type="NCBI Taxonomy" id="1116229"/>
    <lineage>
        <taxon>Eukaryota</taxon>
        <taxon>Fungi</taxon>
        <taxon>Dikarya</taxon>
        <taxon>Ascomycota</taxon>
        <taxon>Pezizomycotina</taxon>
        <taxon>Leotiomycetes</taxon>
        <taxon>Helotiales</taxon>
        <taxon>Helotiaceae</taxon>
        <taxon>Glarea</taxon>
    </lineage>
</organism>
<dbReference type="InterPro" id="IPR015590">
    <property type="entry name" value="Aldehyde_DH_dom"/>
</dbReference>
<evidence type="ECO:0000256" key="1">
    <source>
        <dbReference type="ARBA" id="ARBA00023002"/>
    </source>
</evidence>
<dbReference type="RefSeq" id="XP_008085054.1">
    <property type="nucleotide sequence ID" value="XM_008086863.1"/>
</dbReference>
<dbReference type="InterPro" id="IPR016161">
    <property type="entry name" value="Ald_DH/histidinol_DH"/>
</dbReference>
<evidence type="ECO:0000313" key="3">
    <source>
        <dbReference type="EMBL" id="EPE27695.1"/>
    </source>
</evidence>
<dbReference type="KEGG" id="glz:GLAREA_04486"/>
<protein>
    <submittedName>
        <fullName evidence="3">ALDH-like protein</fullName>
    </submittedName>
</protein>
<dbReference type="Proteomes" id="UP000016922">
    <property type="component" value="Unassembled WGS sequence"/>
</dbReference>
<dbReference type="AlphaFoldDB" id="S3CPS8"/>
<evidence type="ECO:0000313" key="4">
    <source>
        <dbReference type="Proteomes" id="UP000016922"/>
    </source>
</evidence>
<dbReference type="CDD" id="cd07105">
    <property type="entry name" value="ALDH_SaliADH"/>
    <property type="match status" value="1"/>
</dbReference>
<keyword evidence="4" id="KW-1185">Reference proteome</keyword>
<name>S3CPS8_GLAL2</name>
<dbReference type="InterPro" id="IPR016162">
    <property type="entry name" value="Ald_DH_N"/>
</dbReference>
<dbReference type="PANTHER" id="PTHR43353">
    <property type="entry name" value="SUCCINATE-SEMIALDEHYDE DEHYDROGENASE, MITOCHONDRIAL"/>
    <property type="match status" value="1"/>
</dbReference>
<dbReference type="eggNOG" id="KOG2450">
    <property type="taxonomic scope" value="Eukaryota"/>
</dbReference>
<dbReference type="Pfam" id="PF00171">
    <property type="entry name" value="Aldedh"/>
    <property type="match status" value="1"/>
</dbReference>
<dbReference type="SUPFAM" id="SSF53720">
    <property type="entry name" value="ALDH-like"/>
    <property type="match status" value="1"/>
</dbReference>